<dbReference type="InterPro" id="IPR020904">
    <property type="entry name" value="Sc_DH/Rdtase_CS"/>
</dbReference>
<keyword evidence="4" id="KW-1185">Reference proteome</keyword>
<reference evidence="3 4" key="1">
    <citation type="submission" date="2019-10" db="EMBL/GenBank/DDBJ databases">
        <title>Draft Genome Assembly of Rhodococcus zopfii DSM44189.</title>
        <authorList>
            <person name="Sutton J.M."/>
            <person name="Akob D.M."/>
            <person name="Bushman T.J."/>
        </authorList>
    </citation>
    <scope>NUCLEOTIDE SEQUENCE [LARGE SCALE GENOMIC DNA]</scope>
    <source>
        <strain evidence="3 4">DSM 44189</strain>
    </source>
</reference>
<dbReference type="Gene3D" id="3.40.50.720">
    <property type="entry name" value="NAD(P)-binding Rossmann-like Domain"/>
    <property type="match status" value="1"/>
</dbReference>
<comment type="caution">
    <text evidence="3">The sequence shown here is derived from an EMBL/GenBank/DDBJ whole genome shotgun (WGS) entry which is preliminary data.</text>
</comment>
<dbReference type="EMBL" id="WBMO01000005">
    <property type="protein sequence ID" value="MDV2478527.1"/>
    <property type="molecule type" value="Genomic_DNA"/>
</dbReference>
<organism evidence="3 4">
    <name type="scientific">Rhodococcus zopfii</name>
    <dbReference type="NCBI Taxonomy" id="43772"/>
    <lineage>
        <taxon>Bacteria</taxon>
        <taxon>Bacillati</taxon>
        <taxon>Actinomycetota</taxon>
        <taxon>Actinomycetes</taxon>
        <taxon>Mycobacteriales</taxon>
        <taxon>Nocardiaceae</taxon>
        <taxon>Rhodococcus</taxon>
    </lineage>
</organism>
<evidence type="ECO:0000313" key="4">
    <source>
        <dbReference type="Proteomes" id="UP001275440"/>
    </source>
</evidence>
<name>A0ABU3WX02_9NOCA</name>
<dbReference type="Proteomes" id="UP001275440">
    <property type="component" value="Unassembled WGS sequence"/>
</dbReference>
<protein>
    <submittedName>
        <fullName evidence="3">SDR family oxidoreductase</fullName>
    </submittedName>
</protein>
<evidence type="ECO:0000313" key="3">
    <source>
        <dbReference type="EMBL" id="MDV2478527.1"/>
    </source>
</evidence>
<keyword evidence="2" id="KW-0560">Oxidoreductase</keyword>
<sequence>MSLHDKGVVVTGGGNGIGRALAVRAAADGARVVVNDIDADAAVAVAREVGGIALPADLATETGATQLVETAIEALGGIDVFFGNAGIDSGAGEHVDDRTWEKAIDVNLMAHVRASRALVPHWLERGSGHFVVTASAAGLLTMIGNAPYSVTKHATVAFAEWLSIEHGNRGVRVQVVCPQGVNTRMLRSSGAVQELLSHDDALEPADVADTIVAGMDDGQFLILPHPEVAGYYAARAADTDRWLAGMRRLHERTFTR</sequence>
<accession>A0ABU3WX02</accession>
<dbReference type="PROSITE" id="PS00061">
    <property type="entry name" value="ADH_SHORT"/>
    <property type="match status" value="1"/>
</dbReference>
<proteinExistence type="inferred from homology"/>
<dbReference type="Pfam" id="PF00106">
    <property type="entry name" value="adh_short"/>
    <property type="match status" value="1"/>
</dbReference>
<dbReference type="SUPFAM" id="SSF51735">
    <property type="entry name" value="NAD(P)-binding Rossmann-fold domains"/>
    <property type="match status" value="1"/>
</dbReference>
<gene>
    <name evidence="3" type="ORF">F8M49_29600</name>
</gene>
<dbReference type="PANTHER" id="PTHR43391:SF26">
    <property type="entry name" value="BLL7251 PROTEIN"/>
    <property type="match status" value="1"/>
</dbReference>
<dbReference type="PANTHER" id="PTHR43391">
    <property type="entry name" value="RETINOL DEHYDROGENASE-RELATED"/>
    <property type="match status" value="1"/>
</dbReference>
<dbReference type="InterPro" id="IPR002347">
    <property type="entry name" value="SDR_fam"/>
</dbReference>
<dbReference type="CDD" id="cd05233">
    <property type="entry name" value="SDR_c"/>
    <property type="match status" value="1"/>
</dbReference>
<comment type="similarity">
    <text evidence="1">Belongs to the short-chain dehydrogenases/reductases (SDR) family.</text>
</comment>
<dbReference type="PRINTS" id="PR00081">
    <property type="entry name" value="GDHRDH"/>
</dbReference>
<evidence type="ECO:0000256" key="2">
    <source>
        <dbReference type="ARBA" id="ARBA00023002"/>
    </source>
</evidence>
<evidence type="ECO:0000256" key="1">
    <source>
        <dbReference type="ARBA" id="ARBA00006484"/>
    </source>
</evidence>
<dbReference type="InterPro" id="IPR036291">
    <property type="entry name" value="NAD(P)-bd_dom_sf"/>
</dbReference>